<dbReference type="GO" id="GO:0003714">
    <property type="term" value="F:transcription corepressor activity"/>
    <property type="evidence" value="ECO:0007669"/>
    <property type="project" value="TreeGrafter"/>
</dbReference>
<organism evidence="4 5">
    <name type="scientific">Acropora cervicornis</name>
    <name type="common">Staghorn coral</name>
    <dbReference type="NCBI Taxonomy" id="6130"/>
    <lineage>
        <taxon>Eukaryota</taxon>
        <taxon>Metazoa</taxon>
        <taxon>Cnidaria</taxon>
        <taxon>Anthozoa</taxon>
        <taxon>Hexacorallia</taxon>
        <taxon>Scleractinia</taxon>
        <taxon>Astrocoeniina</taxon>
        <taxon>Acroporidae</taxon>
        <taxon>Acropora</taxon>
    </lineage>
</organism>
<dbReference type="PANTHER" id="PTHR12687:SF4">
    <property type="entry name" value="NUCLEOLAR COMPLEX PROTEIN 2 HOMOLOG"/>
    <property type="match status" value="1"/>
</dbReference>
<dbReference type="Proteomes" id="UP001249851">
    <property type="component" value="Unassembled WGS sequence"/>
</dbReference>
<evidence type="ECO:0000313" key="4">
    <source>
        <dbReference type="EMBL" id="KAK2557702.1"/>
    </source>
</evidence>
<dbReference type="GO" id="GO:0005730">
    <property type="term" value="C:nucleolus"/>
    <property type="evidence" value="ECO:0007669"/>
    <property type="project" value="TreeGrafter"/>
</dbReference>
<dbReference type="GO" id="GO:0030690">
    <property type="term" value="C:Noc1p-Noc2p complex"/>
    <property type="evidence" value="ECO:0007669"/>
    <property type="project" value="TreeGrafter"/>
</dbReference>
<gene>
    <name evidence="4" type="ORF">P5673_020066</name>
</gene>
<dbReference type="GO" id="GO:0042393">
    <property type="term" value="F:histone binding"/>
    <property type="evidence" value="ECO:0007669"/>
    <property type="project" value="TreeGrafter"/>
</dbReference>
<reference evidence="4" key="2">
    <citation type="journal article" date="2023" name="Science">
        <title>Genomic signatures of disease resistance in endangered staghorn corals.</title>
        <authorList>
            <person name="Vollmer S.V."/>
            <person name="Selwyn J.D."/>
            <person name="Despard B.A."/>
            <person name="Roesel C.L."/>
        </authorList>
    </citation>
    <scope>NUCLEOTIDE SEQUENCE</scope>
    <source>
        <strain evidence="4">K2</strain>
    </source>
</reference>
<protein>
    <submittedName>
        <fullName evidence="4">Nucleolar complex protein 2-like protein</fullName>
    </submittedName>
</protein>
<dbReference type="Pfam" id="PF03715">
    <property type="entry name" value="Noc2"/>
    <property type="match status" value="1"/>
</dbReference>
<evidence type="ECO:0000256" key="1">
    <source>
        <dbReference type="ARBA" id="ARBA00004123"/>
    </source>
</evidence>
<reference evidence="4" key="1">
    <citation type="journal article" date="2023" name="G3 (Bethesda)">
        <title>Whole genome assembly and annotation of the endangered Caribbean coral Acropora cervicornis.</title>
        <authorList>
            <person name="Selwyn J.D."/>
            <person name="Vollmer S.V."/>
        </authorList>
    </citation>
    <scope>NUCLEOTIDE SEQUENCE</scope>
    <source>
        <strain evidence="4">K2</strain>
    </source>
</reference>
<comment type="caution">
    <text evidence="4">The sequence shown here is derived from an EMBL/GenBank/DDBJ whole genome shotgun (WGS) entry which is preliminary data.</text>
</comment>
<dbReference type="GO" id="GO:0005654">
    <property type="term" value="C:nucleoplasm"/>
    <property type="evidence" value="ECO:0007669"/>
    <property type="project" value="TreeGrafter"/>
</dbReference>
<dbReference type="InterPro" id="IPR005343">
    <property type="entry name" value="Noc2"/>
</dbReference>
<dbReference type="GO" id="GO:0000122">
    <property type="term" value="P:negative regulation of transcription by RNA polymerase II"/>
    <property type="evidence" value="ECO:0007669"/>
    <property type="project" value="TreeGrafter"/>
</dbReference>
<dbReference type="PANTHER" id="PTHR12687">
    <property type="entry name" value="NUCLEOLAR COMPLEX 2 AND RAD4-RELATED"/>
    <property type="match status" value="1"/>
</dbReference>
<dbReference type="AlphaFoldDB" id="A0AAD9V1J4"/>
<comment type="subcellular location">
    <subcellularLocation>
        <location evidence="1">Nucleus</location>
    </subcellularLocation>
</comment>
<sequence length="458" mass="52711">MADLNGKRQLCDMDADEFMMQDFNSEDEEDENLETSESFESEIAHVSQERHNSVCVVYPVILRHAHGFCPLYWLSLNERLLSIYKNSLHALKQALKAFRSAVHGAFDAADNDEPQVKILFKVEGDKVFNSIIQLCLQHVYPVLFHHVKGTHGKSGKRFVDPFIASMYYNLPMDLIRPLSIGKVLVCRVDGAILLKTLAEPSMLCVILRHAQQLVPYYACFPKLAREFIKRSVRMWSRGEEHVRVMAFLGIRNIATLMPSSFLELSAKKLYMDFVKNTKFMSPKAKPVITFMQNSLVEIFSLDVHLTYQHAFVYIRQLAIHLRNAMVRQKKDSYQTVYNWQYIQCLHLWCRIVSEVKSNGVLDPLIYPLVQTVLGAIKLVPAARYYPLKFHCIRSLNMLAEATDTFVPVAPFLLEILESTEFNKKIKLSTAKPTPFTYILKVSKQQLGTKPYLVCQTFQ</sequence>
<proteinExistence type="inferred from homology"/>
<evidence type="ECO:0000313" key="5">
    <source>
        <dbReference type="Proteomes" id="UP001249851"/>
    </source>
</evidence>
<dbReference type="GO" id="GO:0030691">
    <property type="term" value="C:Noc2p-Noc3p complex"/>
    <property type="evidence" value="ECO:0007669"/>
    <property type="project" value="TreeGrafter"/>
</dbReference>
<accession>A0AAD9V1J4</accession>
<dbReference type="GO" id="GO:0042273">
    <property type="term" value="P:ribosomal large subunit biogenesis"/>
    <property type="evidence" value="ECO:0007669"/>
    <property type="project" value="TreeGrafter"/>
</dbReference>
<dbReference type="EMBL" id="JARQWQ010000048">
    <property type="protein sequence ID" value="KAK2557702.1"/>
    <property type="molecule type" value="Genomic_DNA"/>
</dbReference>
<name>A0AAD9V1J4_ACRCE</name>
<keyword evidence="5" id="KW-1185">Reference proteome</keyword>
<keyword evidence="3" id="KW-0539">Nucleus</keyword>
<evidence type="ECO:0000256" key="3">
    <source>
        <dbReference type="ARBA" id="ARBA00023242"/>
    </source>
</evidence>
<comment type="similarity">
    <text evidence="2">Belongs to the NOC2 family.</text>
</comment>
<evidence type="ECO:0000256" key="2">
    <source>
        <dbReference type="ARBA" id="ARBA00005907"/>
    </source>
</evidence>